<name>A0A4Y3KA64_CELUD</name>
<comment type="caution">
    <text evidence="2">The sequence shown here is derived from an EMBL/GenBank/DDBJ whole genome shotgun (WGS) entry which is preliminary data.</text>
</comment>
<dbReference type="EMBL" id="BJLP01000017">
    <property type="protein sequence ID" value="GEA80857.1"/>
    <property type="molecule type" value="Genomic_DNA"/>
</dbReference>
<evidence type="ECO:0000313" key="3">
    <source>
        <dbReference type="Proteomes" id="UP000315842"/>
    </source>
</evidence>
<organism evidence="2 3">
    <name type="scientific">Cellulomonas uda</name>
    <dbReference type="NCBI Taxonomy" id="1714"/>
    <lineage>
        <taxon>Bacteria</taxon>
        <taxon>Bacillati</taxon>
        <taxon>Actinomycetota</taxon>
        <taxon>Actinomycetes</taxon>
        <taxon>Micrococcales</taxon>
        <taxon>Cellulomonadaceae</taxon>
        <taxon>Cellulomonas</taxon>
    </lineage>
</organism>
<keyword evidence="3" id="KW-1185">Reference proteome</keyword>
<dbReference type="Proteomes" id="UP000315842">
    <property type="component" value="Unassembled WGS sequence"/>
</dbReference>
<reference evidence="2 3" key="1">
    <citation type="submission" date="2019-06" db="EMBL/GenBank/DDBJ databases">
        <title>Whole genome shotgun sequence of Cellulomonas uda NBRC 3747.</title>
        <authorList>
            <person name="Hosoyama A."/>
            <person name="Uohara A."/>
            <person name="Ohji S."/>
            <person name="Ichikawa N."/>
        </authorList>
    </citation>
    <scope>NUCLEOTIDE SEQUENCE [LARGE SCALE GENOMIC DNA]</scope>
    <source>
        <strain evidence="2 3">NBRC 3747</strain>
    </source>
</reference>
<dbReference type="AlphaFoldDB" id="A0A4Y3KA64"/>
<sequence length="61" mass="6355">MTEMPDHDGGLDAVRGAREALGGSVPPDAQVLQAVEAGLLSTVTGTQPWGEIPHQRPRPLA</sequence>
<gene>
    <name evidence="2" type="ORF">CUD01_13010</name>
</gene>
<feature type="region of interest" description="Disordered" evidence="1">
    <location>
        <begin position="1"/>
        <end position="25"/>
    </location>
</feature>
<dbReference type="RefSeq" id="WP_141319688.1">
    <property type="nucleotide sequence ID" value="NZ_BJLP01000017.1"/>
</dbReference>
<evidence type="ECO:0000256" key="1">
    <source>
        <dbReference type="SAM" id="MobiDB-lite"/>
    </source>
</evidence>
<accession>A0A4Y3KA64</accession>
<evidence type="ECO:0000313" key="2">
    <source>
        <dbReference type="EMBL" id="GEA80857.1"/>
    </source>
</evidence>
<protein>
    <submittedName>
        <fullName evidence="2">Uncharacterized protein</fullName>
    </submittedName>
</protein>
<feature type="compositionally biased region" description="Basic and acidic residues" evidence="1">
    <location>
        <begin position="1"/>
        <end position="18"/>
    </location>
</feature>
<proteinExistence type="predicted"/>